<organism evidence="1 2">
    <name type="scientific">Vigna angularis var. angularis</name>
    <dbReference type="NCBI Taxonomy" id="157739"/>
    <lineage>
        <taxon>Eukaryota</taxon>
        <taxon>Viridiplantae</taxon>
        <taxon>Streptophyta</taxon>
        <taxon>Embryophyta</taxon>
        <taxon>Tracheophyta</taxon>
        <taxon>Spermatophyta</taxon>
        <taxon>Magnoliopsida</taxon>
        <taxon>eudicotyledons</taxon>
        <taxon>Gunneridae</taxon>
        <taxon>Pentapetalae</taxon>
        <taxon>rosids</taxon>
        <taxon>fabids</taxon>
        <taxon>Fabales</taxon>
        <taxon>Fabaceae</taxon>
        <taxon>Papilionoideae</taxon>
        <taxon>50 kb inversion clade</taxon>
        <taxon>NPAAA clade</taxon>
        <taxon>indigoferoid/millettioid clade</taxon>
        <taxon>Phaseoleae</taxon>
        <taxon>Vigna</taxon>
    </lineage>
</organism>
<dbReference type="Proteomes" id="UP000291084">
    <property type="component" value="Chromosome 6"/>
</dbReference>
<reference evidence="1 2" key="1">
    <citation type="journal article" date="2015" name="Sci. Rep.">
        <title>The power of single molecule real-time sequencing technology in the de novo assembly of a eukaryotic genome.</title>
        <authorList>
            <person name="Sakai H."/>
            <person name="Naito K."/>
            <person name="Ogiso-Tanaka E."/>
            <person name="Takahashi Y."/>
            <person name="Iseki K."/>
            <person name="Muto C."/>
            <person name="Satou K."/>
            <person name="Teruya K."/>
            <person name="Shiroma A."/>
            <person name="Shimoji M."/>
            <person name="Hirano T."/>
            <person name="Itoh T."/>
            <person name="Kaga A."/>
            <person name="Tomooka N."/>
        </authorList>
    </citation>
    <scope>NUCLEOTIDE SEQUENCE [LARGE SCALE GENOMIC DNA]</scope>
    <source>
        <strain evidence="2">cv. Shumari</strain>
    </source>
</reference>
<evidence type="ECO:0000313" key="1">
    <source>
        <dbReference type="EMBL" id="BAT90574.1"/>
    </source>
</evidence>
<name>A0A0S3SCM8_PHAAN</name>
<dbReference type="AlphaFoldDB" id="A0A0S3SCM8"/>
<gene>
    <name evidence="1" type="primary">Vigan.06G183900</name>
    <name evidence="1" type="ORF">VIGAN_06183900</name>
</gene>
<evidence type="ECO:0000313" key="2">
    <source>
        <dbReference type="Proteomes" id="UP000291084"/>
    </source>
</evidence>
<keyword evidence="2" id="KW-1185">Reference proteome</keyword>
<protein>
    <submittedName>
        <fullName evidence="1">Uncharacterized protein</fullName>
    </submittedName>
</protein>
<proteinExistence type="predicted"/>
<accession>A0A0S3SCM8</accession>
<dbReference type="EMBL" id="AP015039">
    <property type="protein sequence ID" value="BAT90574.1"/>
    <property type="molecule type" value="Genomic_DNA"/>
</dbReference>
<sequence>MRSGLSENRTGLRKTGSRIGMGGVNWFSDYSFGVDYATVELIVFHKVNSEMGLGCTRKMLGLGVQLVQNSGQHIFYLTFTKSLKLWLTHF</sequence>